<evidence type="ECO:0000256" key="8">
    <source>
        <dbReference type="SAM" id="SignalP"/>
    </source>
</evidence>
<dbReference type="PANTHER" id="PTHR34992:SF2">
    <property type="entry name" value="COPPER ACQUISITION FACTOR BIM1-LIKE DOMAIN-CONTAINING PROTEIN"/>
    <property type="match status" value="1"/>
</dbReference>
<dbReference type="eggNOG" id="ENOG502S92W">
    <property type="taxonomic scope" value="Eukaryota"/>
</dbReference>
<dbReference type="InterPro" id="IPR046530">
    <property type="entry name" value="BIM1-like_dom"/>
</dbReference>
<evidence type="ECO:0000313" key="11">
    <source>
        <dbReference type="Proteomes" id="UP000019473"/>
    </source>
</evidence>
<dbReference type="InterPro" id="IPR046936">
    <property type="entry name" value="BIM1-like"/>
</dbReference>
<keyword evidence="2" id="KW-1003">Cell membrane</keyword>
<sequence>MQLFTLAFLLIAQLVSGHFELTYPNWRGDSFLPPASQYMFPCANVNTTDASNNNRTLWPLDGGSLKIEFHHSWTYVAFNLGLGSNTNTFNISLNPMLLNETGNGTMCFPKWRLPADLNIEDGTDASLQIITIGDSGTALYNCADIRFSADATLLSEDQCQNTTGLELYPLVQQQADGSMVGAAATVTVTASAAGASATGESAAMGMSAPGLSSLALGAALTAALLLGS</sequence>
<accession>W9W2P4</accession>
<dbReference type="GO" id="GO:0098552">
    <property type="term" value="C:side of membrane"/>
    <property type="evidence" value="ECO:0007669"/>
    <property type="project" value="UniProtKB-KW"/>
</dbReference>
<evidence type="ECO:0000256" key="1">
    <source>
        <dbReference type="ARBA" id="ARBA00004609"/>
    </source>
</evidence>
<feature type="chain" id="PRO_5004930820" description="Copper acquisition factor BIM1-like domain-containing protein" evidence="8">
    <location>
        <begin position="18"/>
        <end position="228"/>
    </location>
</feature>
<evidence type="ECO:0000256" key="3">
    <source>
        <dbReference type="ARBA" id="ARBA00022622"/>
    </source>
</evidence>
<name>W9W2P4_9EURO</name>
<keyword evidence="5" id="KW-0472">Membrane</keyword>
<dbReference type="GeneID" id="19177277"/>
<keyword evidence="11" id="KW-1185">Reference proteome</keyword>
<keyword evidence="6" id="KW-0325">Glycoprotein</keyword>
<evidence type="ECO:0000256" key="5">
    <source>
        <dbReference type="ARBA" id="ARBA00023136"/>
    </source>
</evidence>
<gene>
    <name evidence="10" type="ORF">A1O7_02671</name>
</gene>
<evidence type="ECO:0000256" key="7">
    <source>
        <dbReference type="ARBA" id="ARBA00023288"/>
    </source>
</evidence>
<dbReference type="AlphaFoldDB" id="W9W2P4"/>
<keyword evidence="3" id="KW-0336">GPI-anchor</keyword>
<reference evidence="10 11" key="1">
    <citation type="submission" date="2013-03" db="EMBL/GenBank/DDBJ databases">
        <title>The Genome Sequence of Cladophialophora yegresii CBS 114405.</title>
        <authorList>
            <consortium name="The Broad Institute Genomics Platform"/>
            <person name="Cuomo C."/>
            <person name="de Hoog S."/>
            <person name="Gorbushina A."/>
            <person name="Walker B."/>
            <person name="Young S.K."/>
            <person name="Zeng Q."/>
            <person name="Gargeya S."/>
            <person name="Fitzgerald M."/>
            <person name="Haas B."/>
            <person name="Abouelleil A."/>
            <person name="Allen A.W."/>
            <person name="Alvarado L."/>
            <person name="Arachchi H.M."/>
            <person name="Berlin A.M."/>
            <person name="Chapman S.B."/>
            <person name="Gainer-Dewar J."/>
            <person name="Goldberg J."/>
            <person name="Griggs A."/>
            <person name="Gujja S."/>
            <person name="Hansen M."/>
            <person name="Howarth C."/>
            <person name="Imamovic A."/>
            <person name="Ireland A."/>
            <person name="Larimer J."/>
            <person name="McCowan C."/>
            <person name="Murphy C."/>
            <person name="Pearson M."/>
            <person name="Poon T.W."/>
            <person name="Priest M."/>
            <person name="Roberts A."/>
            <person name="Saif S."/>
            <person name="Shea T."/>
            <person name="Sisk P."/>
            <person name="Sykes S."/>
            <person name="Wortman J."/>
            <person name="Nusbaum C."/>
            <person name="Birren B."/>
        </authorList>
    </citation>
    <scope>NUCLEOTIDE SEQUENCE [LARGE SCALE GENOMIC DNA]</scope>
    <source>
        <strain evidence="10 11">CBS 114405</strain>
    </source>
</reference>
<dbReference type="Pfam" id="PF20238">
    <property type="entry name" value="BIM1-like_dom"/>
    <property type="match status" value="1"/>
</dbReference>
<protein>
    <recommendedName>
        <fullName evidence="9">Copper acquisition factor BIM1-like domain-containing protein</fullName>
    </recommendedName>
</protein>
<evidence type="ECO:0000256" key="4">
    <source>
        <dbReference type="ARBA" id="ARBA00022729"/>
    </source>
</evidence>
<keyword evidence="4 8" id="KW-0732">Signal</keyword>
<proteinExistence type="predicted"/>
<evidence type="ECO:0000313" key="10">
    <source>
        <dbReference type="EMBL" id="EXJ62238.1"/>
    </source>
</evidence>
<dbReference type="EMBL" id="AMGW01000002">
    <property type="protein sequence ID" value="EXJ62238.1"/>
    <property type="molecule type" value="Genomic_DNA"/>
</dbReference>
<comment type="caution">
    <text evidence="10">The sequence shown here is derived from an EMBL/GenBank/DDBJ whole genome shotgun (WGS) entry which is preliminary data.</text>
</comment>
<dbReference type="OrthoDB" id="5333578at2759"/>
<dbReference type="VEuPathDB" id="FungiDB:A1O7_02671"/>
<organism evidence="10 11">
    <name type="scientific">Cladophialophora yegresii CBS 114405</name>
    <dbReference type="NCBI Taxonomy" id="1182544"/>
    <lineage>
        <taxon>Eukaryota</taxon>
        <taxon>Fungi</taxon>
        <taxon>Dikarya</taxon>
        <taxon>Ascomycota</taxon>
        <taxon>Pezizomycotina</taxon>
        <taxon>Eurotiomycetes</taxon>
        <taxon>Chaetothyriomycetidae</taxon>
        <taxon>Chaetothyriales</taxon>
        <taxon>Herpotrichiellaceae</taxon>
        <taxon>Cladophialophora</taxon>
    </lineage>
</organism>
<dbReference type="CDD" id="cd21176">
    <property type="entry name" value="LPMO_auxiliary-like"/>
    <property type="match status" value="1"/>
</dbReference>
<dbReference type="PANTHER" id="PTHR34992">
    <property type="entry name" value="HYPHAL ANASTAMOSIS-7 PROTEIN"/>
    <property type="match status" value="1"/>
</dbReference>
<dbReference type="HOGENOM" id="CLU_070647_2_1_1"/>
<evidence type="ECO:0000256" key="2">
    <source>
        <dbReference type="ARBA" id="ARBA00022475"/>
    </source>
</evidence>
<dbReference type="Proteomes" id="UP000019473">
    <property type="component" value="Unassembled WGS sequence"/>
</dbReference>
<keyword evidence="7" id="KW-0449">Lipoprotein</keyword>
<evidence type="ECO:0000259" key="9">
    <source>
        <dbReference type="Pfam" id="PF20238"/>
    </source>
</evidence>
<dbReference type="GO" id="GO:0005886">
    <property type="term" value="C:plasma membrane"/>
    <property type="evidence" value="ECO:0007669"/>
    <property type="project" value="UniProtKB-SubCell"/>
</dbReference>
<comment type="subcellular location">
    <subcellularLocation>
        <location evidence="1">Cell membrane</location>
        <topology evidence="1">Lipid-anchor</topology>
        <topology evidence="1">GPI-anchor</topology>
    </subcellularLocation>
</comment>
<dbReference type="RefSeq" id="XP_007754892.1">
    <property type="nucleotide sequence ID" value="XM_007756702.1"/>
</dbReference>
<feature type="domain" description="Copper acquisition factor BIM1-like" evidence="9">
    <location>
        <begin position="16"/>
        <end position="164"/>
    </location>
</feature>
<feature type="signal peptide" evidence="8">
    <location>
        <begin position="1"/>
        <end position="17"/>
    </location>
</feature>
<evidence type="ECO:0000256" key="6">
    <source>
        <dbReference type="ARBA" id="ARBA00023180"/>
    </source>
</evidence>